<accession>A0A1B6G3K9</accession>
<reference evidence="7" key="1">
    <citation type="submission" date="2015-11" db="EMBL/GenBank/DDBJ databases">
        <title>De novo transcriptome assembly of four potential Pierce s Disease insect vectors from Arizona vineyards.</title>
        <authorList>
            <person name="Tassone E.E."/>
        </authorList>
    </citation>
    <scope>NUCLEOTIDE SEQUENCE</scope>
</reference>
<dbReference type="InterPro" id="IPR050549">
    <property type="entry name" value="MFS_Trehalose_Transporter"/>
</dbReference>
<dbReference type="GO" id="GO:0016020">
    <property type="term" value="C:membrane"/>
    <property type="evidence" value="ECO:0007669"/>
    <property type="project" value="UniProtKB-SubCell"/>
</dbReference>
<protein>
    <recommendedName>
        <fullName evidence="6">Major facilitator superfamily (MFS) profile domain-containing protein</fullName>
    </recommendedName>
</protein>
<dbReference type="PANTHER" id="PTHR48021">
    <property type="match status" value="1"/>
</dbReference>
<feature type="transmembrane region" description="Helical" evidence="5">
    <location>
        <begin position="296"/>
        <end position="320"/>
    </location>
</feature>
<feature type="transmembrane region" description="Helical" evidence="5">
    <location>
        <begin position="233"/>
        <end position="258"/>
    </location>
</feature>
<dbReference type="PRINTS" id="PR00171">
    <property type="entry name" value="SUGRTRNSPORT"/>
</dbReference>
<evidence type="ECO:0000256" key="3">
    <source>
        <dbReference type="ARBA" id="ARBA00022989"/>
    </source>
</evidence>
<dbReference type="PROSITE" id="PS00217">
    <property type="entry name" value="SUGAR_TRANSPORT_2"/>
    <property type="match status" value="1"/>
</dbReference>
<evidence type="ECO:0000256" key="5">
    <source>
        <dbReference type="SAM" id="Phobius"/>
    </source>
</evidence>
<feature type="transmembrane region" description="Helical" evidence="5">
    <location>
        <begin position="364"/>
        <end position="384"/>
    </location>
</feature>
<dbReference type="FunFam" id="1.20.1250.20:FF:000249">
    <property type="entry name" value="facilitated trehalose transporter Tret1"/>
    <property type="match status" value="1"/>
</dbReference>
<sequence length="425" mass="47316">MLPAGSVVAGCIIDKIGRLNTIKAAILPYVAGWFCIAVATGVSFLAIGRLLTGFSMGLACIPAVVYITEVARPDYRGALLCTSPFIASLGIIVMYAKAAFIYWRIICWISISYCILPLLLMYWWSPESPAWLVSQDKTELALKSLEFLHRSDSKFQGGVAEQRLSTLLEEHNKPSQSDIRRSTFGNLLFHFTKPTGYKPILLLTVIFTLQGFSGIYIVMYCTAIFFKNIGTPINPYICTIGVGVVKVVVGLVTIILLGMFGRRPLFMLSCVMMALSIFTCGYYTKQIAEGHVEKYWNPMMCIVVYTSAGIIGFMSIPYSMSAEMFPVKLRGLAQSLLAVIANLVLFVALKIYPSLSQFLGGEYAVQWFFAAVSLSSVIFIYMFLPETHRKELSEIQEYFTNNTTFPMKCDTLKKIYSIEEAVTAL</sequence>
<feature type="domain" description="Major facilitator superfamily (MFS) profile" evidence="6">
    <location>
        <begin position="1"/>
        <end position="388"/>
    </location>
</feature>
<feature type="transmembrane region" description="Helical" evidence="5">
    <location>
        <begin position="332"/>
        <end position="352"/>
    </location>
</feature>
<name>A0A1B6G3K9_9HEMI</name>
<feature type="transmembrane region" description="Helical" evidence="5">
    <location>
        <begin position="26"/>
        <end position="47"/>
    </location>
</feature>
<comment type="subcellular location">
    <subcellularLocation>
        <location evidence="1">Membrane</location>
        <topology evidence="1">Multi-pass membrane protein</topology>
    </subcellularLocation>
</comment>
<dbReference type="InterPro" id="IPR005828">
    <property type="entry name" value="MFS_sugar_transport-like"/>
</dbReference>
<feature type="transmembrane region" description="Helical" evidence="5">
    <location>
        <begin position="265"/>
        <end position="284"/>
    </location>
</feature>
<keyword evidence="2 5" id="KW-0812">Transmembrane</keyword>
<dbReference type="AlphaFoldDB" id="A0A1B6G3K9"/>
<gene>
    <name evidence="7" type="ORF">g.9479</name>
</gene>
<feature type="transmembrane region" description="Helical" evidence="5">
    <location>
        <begin position="200"/>
        <end position="227"/>
    </location>
</feature>
<dbReference type="SUPFAM" id="SSF103473">
    <property type="entry name" value="MFS general substrate transporter"/>
    <property type="match status" value="1"/>
</dbReference>
<feature type="transmembrane region" description="Helical" evidence="5">
    <location>
        <begin position="53"/>
        <end position="71"/>
    </location>
</feature>
<dbReference type="GO" id="GO:0022857">
    <property type="term" value="F:transmembrane transporter activity"/>
    <property type="evidence" value="ECO:0007669"/>
    <property type="project" value="InterPro"/>
</dbReference>
<dbReference type="Pfam" id="PF00083">
    <property type="entry name" value="Sugar_tr"/>
    <property type="match status" value="1"/>
</dbReference>
<evidence type="ECO:0000313" key="7">
    <source>
        <dbReference type="EMBL" id="JAS57002.1"/>
    </source>
</evidence>
<dbReference type="Gene3D" id="1.20.1250.20">
    <property type="entry name" value="MFS general substrate transporter like domains"/>
    <property type="match status" value="1"/>
</dbReference>
<dbReference type="InterPro" id="IPR036259">
    <property type="entry name" value="MFS_trans_sf"/>
</dbReference>
<dbReference type="InterPro" id="IPR003663">
    <property type="entry name" value="Sugar/inositol_transpt"/>
</dbReference>
<evidence type="ECO:0000256" key="2">
    <source>
        <dbReference type="ARBA" id="ARBA00022692"/>
    </source>
</evidence>
<keyword evidence="4 5" id="KW-0472">Membrane</keyword>
<organism evidence="7">
    <name type="scientific">Cuerna arida</name>
    <dbReference type="NCBI Taxonomy" id="1464854"/>
    <lineage>
        <taxon>Eukaryota</taxon>
        <taxon>Metazoa</taxon>
        <taxon>Ecdysozoa</taxon>
        <taxon>Arthropoda</taxon>
        <taxon>Hexapoda</taxon>
        <taxon>Insecta</taxon>
        <taxon>Pterygota</taxon>
        <taxon>Neoptera</taxon>
        <taxon>Paraneoptera</taxon>
        <taxon>Hemiptera</taxon>
        <taxon>Auchenorrhyncha</taxon>
        <taxon>Membracoidea</taxon>
        <taxon>Cicadellidae</taxon>
        <taxon>Cicadellinae</taxon>
        <taxon>Proconiini</taxon>
        <taxon>Cuerna</taxon>
    </lineage>
</organism>
<feature type="transmembrane region" description="Helical" evidence="5">
    <location>
        <begin position="101"/>
        <end position="124"/>
    </location>
</feature>
<dbReference type="EMBL" id="GECZ01012767">
    <property type="protein sequence ID" value="JAS57002.1"/>
    <property type="molecule type" value="Transcribed_RNA"/>
</dbReference>
<dbReference type="InterPro" id="IPR020846">
    <property type="entry name" value="MFS_dom"/>
</dbReference>
<evidence type="ECO:0000256" key="1">
    <source>
        <dbReference type="ARBA" id="ARBA00004141"/>
    </source>
</evidence>
<feature type="transmembrane region" description="Helical" evidence="5">
    <location>
        <begin position="78"/>
        <end position="95"/>
    </location>
</feature>
<dbReference type="PANTHER" id="PTHR48021:SF24">
    <property type="entry name" value="MAJOR FACILITATOR SUPERFAMILY (MFS) PROFILE DOMAIN-CONTAINING PROTEIN"/>
    <property type="match status" value="1"/>
</dbReference>
<proteinExistence type="predicted"/>
<keyword evidence="3 5" id="KW-1133">Transmembrane helix</keyword>
<dbReference type="PROSITE" id="PS50850">
    <property type="entry name" value="MFS"/>
    <property type="match status" value="1"/>
</dbReference>
<evidence type="ECO:0000256" key="4">
    <source>
        <dbReference type="ARBA" id="ARBA00023136"/>
    </source>
</evidence>
<dbReference type="InterPro" id="IPR005829">
    <property type="entry name" value="Sugar_transporter_CS"/>
</dbReference>
<evidence type="ECO:0000259" key="6">
    <source>
        <dbReference type="PROSITE" id="PS50850"/>
    </source>
</evidence>